<dbReference type="Proteomes" id="UP000192674">
    <property type="component" value="Unassembled WGS sequence"/>
</dbReference>
<dbReference type="SUPFAM" id="SSF53850">
    <property type="entry name" value="Periplasmic binding protein-like II"/>
    <property type="match status" value="1"/>
</dbReference>
<evidence type="ECO:0000256" key="2">
    <source>
        <dbReference type="ARBA" id="ARBA00023015"/>
    </source>
</evidence>
<proteinExistence type="inferred from homology"/>
<dbReference type="InterPro" id="IPR000847">
    <property type="entry name" value="LysR_HTH_N"/>
</dbReference>
<comment type="similarity">
    <text evidence="1">Belongs to the LysR transcriptional regulatory family.</text>
</comment>
<dbReference type="InterPro" id="IPR036388">
    <property type="entry name" value="WH-like_DNA-bd_sf"/>
</dbReference>
<dbReference type="InterPro" id="IPR036390">
    <property type="entry name" value="WH_DNA-bd_sf"/>
</dbReference>
<dbReference type="InterPro" id="IPR005119">
    <property type="entry name" value="LysR_subst-bd"/>
</dbReference>
<evidence type="ECO:0000313" key="7">
    <source>
        <dbReference type="Proteomes" id="UP000192674"/>
    </source>
</evidence>
<dbReference type="Gene3D" id="3.40.190.290">
    <property type="match status" value="1"/>
</dbReference>
<evidence type="ECO:0000259" key="5">
    <source>
        <dbReference type="PROSITE" id="PS50931"/>
    </source>
</evidence>
<dbReference type="Gene3D" id="1.10.10.10">
    <property type="entry name" value="Winged helix-like DNA-binding domain superfamily/Winged helix DNA-binding domain"/>
    <property type="match status" value="1"/>
</dbReference>
<dbReference type="PROSITE" id="PS50931">
    <property type="entry name" value="HTH_LYSR"/>
    <property type="match status" value="1"/>
</dbReference>
<dbReference type="Pfam" id="PF03466">
    <property type="entry name" value="LysR_substrate"/>
    <property type="match status" value="1"/>
</dbReference>
<keyword evidence="2" id="KW-0805">Transcription regulation</keyword>
<dbReference type="RefSeq" id="WP_160096776.1">
    <property type="nucleotide sequence ID" value="NZ_FWXV01000005.1"/>
</dbReference>
<gene>
    <name evidence="6" type="ORF">SAMN05661093_06132</name>
</gene>
<protein>
    <submittedName>
        <fullName evidence="6">DNA-binding transcriptional regulator, LysR family</fullName>
    </submittedName>
</protein>
<dbReference type="PRINTS" id="PR00039">
    <property type="entry name" value="HTHLYSR"/>
</dbReference>
<reference evidence="6 7" key="1">
    <citation type="submission" date="2017-04" db="EMBL/GenBank/DDBJ databases">
        <authorList>
            <person name="Afonso C.L."/>
            <person name="Miller P.J."/>
            <person name="Scott M.A."/>
            <person name="Spackman E."/>
            <person name="Goraichik I."/>
            <person name="Dimitrov K.M."/>
            <person name="Suarez D.L."/>
            <person name="Swayne D.E."/>
        </authorList>
    </citation>
    <scope>NUCLEOTIDE SEQUENCE [LARGE SCALE GENOMIC DNA]</scope>
    <source>
        <strain evidence="6 7">DSM 43828</strain>
    </source>
</reference>
<dbReference type="SUPFAM" id="SSF46785">
    <property type="entry name" value="Winged helix' DNA-binding domain"/>
    <property type="match status" value="1"/>
</dbReference>
<evidence type="ECO:0000256" key="1">
    <source>
        <dbReference type="ARBA" id="ARBA00009437"/>
    </source>
</evidence>
<feature type="domain" description="HTH lysR-type" evidence="5">
    <location>
        <begin position="3"/>
        <end position="60"/>
    </location>
</feature>
<keyword evidence="7" id="KW-1185">Reference proteome</keyword>
<keyword evidence="4" id="KW-0804">Transcription</keyword>
<dbReference type="PANTHER" id="PTHR30346">
    <property type="entry name" value="TRANSCRIPTIONAL DUAL REGULATOR HCAR-RELATED"/>
    <property type="match status" value="1"/>
</dbReference>
<dbReference type="GO" id="GO:0003700">
    <property type="term" value="F:DNA-binding transcription factor activity"/>
    <property type="evidence" value="ECO:0007669"/>
    <property type="project" value="InterPro"/>
</dbReference>
<dbReference type="EMBL" id="FWXV01000005">
    <property type="protein sequence ID" value="SMD19388.1"/>
    <property type="molecule type" value="Genomic_DNA"/>
</dbReference>
<dbReference type="GO" id="GO:0003677">
    <property type="term" value="F:DNA binding"/>
    <property type="evidence" value="ECO:0007669"/>
    <property type="project" value="UniProtKB-KW"/>
</dbReference>
<evidence type="ECO:0000256" key="3">
    <source>
        <dbReference type="ARBA" id="ARBA00023125"/>
    </source>
</evidence>
<dbReference type="Pfam" id="PF00126">
    <property type="entry name" value="HTH_1"/>
    <property type="match status" value="1"/>
</dbReference>
<dbReference type="GO" id="GO:0032993">
    <property type="term" value="C:protein-DNA complex"/>
    <property type="evidence" value="ECO:0007669"/>
    <property type="project" value="TreeGrafter"/>
</dbReference>
<keyword evidence="3 6" id="KW-0238">DNA-binding</keyword>
<accession>A0A1Y5XVN9</accession>
<organism evidence="6 7">
    <name type="scientific">Kibdelosporangium aridum</name>
    <dbReference type="NCBI Taxonomy" id="2030"/>
    <lineage>
        <taxon>Bacteria</taxon>
        <taxon>Bacillati</taxon>
        <taxon>Actinomycetota</taxon>
        <taxon>Actinomycetes</taxon>
        <taxon>Pseudonocardiales</taxon>
        <taxon>Pseudonocardiaceae</taxon>
        <taxon>Kibdelosporangium</taxon>
    </lineage>
</organism>
<evidence type="ECO:0000256" key="4">
    <source>
        <dbReference type="ARBA" id="ARBA00023163"/>
    </source>
</evidence>
<sequence length="318" mass="35095">MRLDFRHLELIVAIGNTGSLRRAAAELHLTQPAVTTQLRRIEQHLGGALFVRDREGTQPTHLGSQVLQHAKQVLGQLSELERTARRTATPVRVAGVPAQQYALLVKSLRVLLPNKDVVSCTHRSTRQLLTLLETGEVDVAVLREFPGFPLRLPPLVGHRLMLTEPIFVGVHEDHRLAAHEDVELAELAAESWVMPNPDDSGMNEFFAATCRAAGFEQRITDFTTESHVAFTLTAAGRVVCPLYPIGTNRDGLATLPLTGNPLSRKLVLAWRVDWSEASRVDEVCADIDEGYRELVANAPVYARWWARGGASFALPASE</sequence>
<name>A0A1Y5XVN9_KIBAR</name>
<dbReference type="AlphaFoldDB" id="A0A1Y5XVN9"/>
<dbReference type="OrthoDB" id="3171102at2"/>
<evidence type="ECO:0000313" key="6">
    <source>
        <dbReference type="EMBL" id="SMD19388.1"/>
    </source>
</evidence>
<dbReference type="PANTHER" id="PTHR30346:SF30">
    <property type="entry name" value="SMALL NEUTRAL PROTEASE REGULATORY PROTEIN"/>
    <property type="match status" value="1"/>
</dbReference>